<dbReference type="GO" id="GO:0003723">
    <property type="term" value="F:RNA binding"/>
    <property type="evidence" value="ECO:0007669"/>
    <property type="project" value="InterPro"/>
</dbReference>
<gene>
    <name evidence="6" type="ORF">DVH24_029418</name>
</gene>
<dbReference type="PROSITE" id="PS51375">
    <property type="entry name" value="PPR"/>
    <property type="match status" value="5"/>
</dbReference>
<dbReference type="InterPro" id="IPR004142">
    <property type="entry name" value="NDRG"/>
</dbReference>
<dbReference type="EMBL" id="RDQH01000341">
    <property type="protein sequence ID" value="RXH74697.1"/>
    <property type="molecule type" value="Genomic_DNA"/>
</dbReference>
<feature type="transmembrane region" description="Helical" evidence="5">
    <location>
        <begin position="160"/>
        <end position="180"/>
    </location>
</feature>
<keyword evidence="2" id="KW-0677">Repeat</keyword>
<organism evidence="6 7">
    <name type="scientific">Malus domestica</name>
    <name type="common">Apple</name>
    <name type="synonym">Pyrus malus</name>
    <dbReference type="NCBI Taxonomy" id="3750"/>
    <lineage>
        <taxon>Eukaryota</taxon>
        <taxon>Viridiplantae</taxon>
        <taxon>Streptophyta</taxon>
        <taxon>Embryophyta</taxon>
        <taxon>Tracheophyta</taxon>
        <taxon>Spermatophyta</taxon>
        <taxon>Magnoliopsida</taxon>
        <taxon>eudicotyledons</taxon>
        <taxon>Gunneridae</taxon>
        <taxon>Pentapetalae</taxon>
        <taxon>rosids</taxon>
        <taxon>fabids</taxon>
        <taxon>Rosales</taxon>
        <taxon>Rosaceae</taxon>
        <taxon>Amygdaloideae</taxon>
        <taxon>Maleae</taxon>
        <taxon>Malus</taxon>
    </lineage>
</organism>
<feature type="transmembrane region" description="Helical" evidence="5">
    <location>
        <begin position="62"/>
        <end position="81"/>
    </location>
</feature>
<evidence type="ECO:0000256" key="1">
    <source>
        <dbReference type="ARBA" id="ARBA00005598"/>
    </source>
</evidence>
<reference evidence="6 7" key="1">
    <citation type="submission" date="2018-10" db="EMBL/GenBank/DDBJ databases">
        <title>A high-quality apple genome assembly.</title>
        <authorList>
            <person name="Hu J."/>
        </authorList>
    </citation>
    <scope>NUCLEOTIDE SEQUENCE [LARGE SCALE GENOMIC DNA]</scope>
    <source>
        <strain evidence="7">cv. HFTH1</strain>
        <tissue evidence="6">Young leaf</tissue>
    </source>
</reference>
<evidence type="ECO:0008006" key="8">
    <source>
        <dbReference type="Google" id="ProtNLM"/>
    </source>
</evidence>
<feature type="repeat" description="PPR" evidence="3">
    <location>
        <begin position="712"/>
        <end position="746"/>
    </location>
</feature>
<dbReference type="Pfam" id="PF01535">
    <property type="entry name" value="PPR"/>
    <property type="match status" value="4"/>
</dbReference>
<dbReference type="Gene3D" id="3.40.50.1820">
    <property type="entry name" value="alpha/beta hydrolase"/>
    <property type="match status" value="1"/>
</dbReference>
<dbReference type="FunFam" id="1.25.40.10:FF:000073">
    <property type="entry name" value="Pentatricopeptide repeat-containing protein chloroplastic"/>
    <property type="match status" value="1"/>
</dbReference>
<feature type="repeat" description="PPR" evidence="3">
    <location>
        <begin position="611"/>
        <end position="645"/>
    </location>
</feature>
<dbReference type="FunFam" id="1.25.40.10:FF:000343">
    <property type="entry name" value="Pentatricopeptide repeat-containing protein At3g58590"/>
    <property type="match status" value="1"/>
</dbReference>
<dbReference type="Proteomes" id="UP000290289">
    <property type="component" value="Chromosome 15"/>
</dbReference>
<dbReference type="GO" id="GO:0009451">
    <property type="term" value="P:RNA modification"/>
    <property type="evidence" value="ECO:0007669"/>
    <property type="project" value="InterPro"/>
</dbReference>
<feature type="compositionally biased region" description="Basic and acidic residues" evidence="4">
    <location>
        <begin position="1278"/>
        <end position="1287"/>
    </location>
</feature>
<sequence length="1354" mass="150704">MAESNDAVSLDMEKIYLGGKEHFIRTGCGSVSVIVYGDQEKPALITYPDLALNRKCVLFPRVILLSGSGFFAAPQLLHISYKSSWPLFLLYLFSMELSQEFLQLGAASVCTEDPVPSVDDLADQILEVLNFFGLGAVMCMGVTAGAYIISLFAMKYRERVLGLILVSPLCKAPSWTEWFYNKVMSNMLYFYGMCGLLKECLLQRYFSKEVRGSVEVPESDIVQACRKCWIFKWFYLFDSLGKFLFQLLEERQSLNVWRFLHAINRRPDITEGLKSLRCRTLIFVGDSSPFHSEALHMTSKLDRRYSALVEVQACGSMVTEEQPHAMLIPMEYFFMGYGLYRPCHFSDSPRSPLSPSCISPELLSPESMGLKLKPIKTHNRKRTGENPARTAVGLRLQVKPIPYPTQEREREGAPAAAARVGNHRCRRSSVTVLVAPMEFGLIGVEMSPAFRRLLLPICQNPSLRLHNKLSPVSRSLLLPVQLKPLSCAALDVIDSNPISGSCLEFAPNSETQLRQVRLDNGYSPDQEIVGSNVKTRPLVFDTKKRLMHYSGMLRTCVSLRSLNEGKAIHGQVIKEGIDPDSHLWVSLVNVYAKCGDSGYARKVLDVMPERDVVSWTSLIQGFVVEGSGVDAVKLFCEMKKDGTKANDFALATGLKACSLCSDLGFGKQLHAEAVKQGLLLDAFVGSALVGLYAKCGDMELADRVLFCMPEQDVVSWNALLNGYAQEGDGKKSLELFCRMTESEIRLSKSTLSTVLKGCANSGNLSGGQFLHSLVVKIGFQIDEFLGCSLVDMYSKCGMAVDAVKAFRTIENPDVVAWSAIISCLDQQGQWQEVPQLFREMISTGISPNKFTLSSIISAATDLGDLHFGESIHAFAWKYGCEADISVSNALITMYMKSGRLLDGAQVFEAMTNPDLISWNALLSGAHNHELSDLGPRVFHQMLVEGLKPNMYSFISVLRCCSSLLDVDLGKQIHSHIIKTNLDDNDFVGTALIDMYAKGRFVEDAVKAFNRLSNRDLFTWTVIITGYAQTDQAEESVACFNKMQQEGVKPNEFSIAGCLSACSRTAMLENGRQLHSMVIKSGHLEDLFVTSALVDMYAKCGCISDAEDIFEGLVSRDTVSWNIMVYAPFKVLFVLKRLLSCSTFAYIISNSSCHKDFTIVLAVESCFAPDDLVLLLMTWQSPCGSQLCCATTTVSSLVTFEHQLGRPSDDYAMHLNRRFIGHIQARLYFICVKEESAVPLQVEILGRVDRTGSRKQQYKTAAARRLCYVKLESQTTHCTPREPPERAARHSSKNRKKQSTWTAAEISPLRLTLDPKGRLSDDSGSERSMRRRTEWIRDAGRLGLASIRRIPQKVG</sequence>
<feature type="transmembrane region" description="Helical" evidence="5">
    <location>
        <begin position="131"/>
        <end position="153"/>
    </location>
</feature>
<dbReference type="InterPro" id="IPR011990">
    <property type="entry name" value="TPR-like_helical_dom_sf"/>
</dbReference>
<feature type="repeat" description="PPR" evidence="3">
    <location>
        <begin position="813"/>
        <end position="847"/>
    </location>
</feature>
<feature type="repeat" description="PPR" evidence="3">
    <location>
        <begin position="914"/>
        <end position="948"/>
    </location>
</feature>
<evidence type="ECO:0000313" key="6">
    <source>
        <dbReference type="EMBL" id="RXH74697.1"/>
    </source>
</evidence>
<feature type="compositionally biased region" description="Basic residues" evidence="4">
    <location>
        <begin position="1288"/>
        <end position="1297"/>
    </location>
</feature>
<dbReference type="InterPro" id="IPR002885">
    <property type="entry name" value="PPR_rpt"/>
</dbReference>
<evidence type="ECO:0000256" key="3">
    <source>
        <dbReference type="PROSITE-ProRule" id="PRU00708"/>
    </source>
</evidence>
<dbReference type="Pfam" id="PF03096">
    <property type="entry name" value="Ndr"/>
    <property type="match status" value="2"/>
</dbReference>
<comment type="caution">
    <text evidence="6">The sequence shown here is derived from an EMBL/GenBank/DDBJ whole genome shotgun (WGS) entry which is preliminary data.</text>
</comment>
<evidence type="ECO:0000313" key="7">
    <source>
        <dbReference type="Proteomes" id="UP000290289"/>
    </source>
</evidence>
<proteinExistence type="inferred from homology"/>
<keyword evidence="7" id="KW-1185">Reference proteome</keyword>
<name>A0A498HYN1_MALDO</name>
<feature type="region of interest" description="Disordered" evidence="4">
    <location>
        <begin position="1312"/>
        <end position="1331"/>
    </location>
</feature>
<dbReference type="InterPro" id="IPR046960">
    <property type="entry name" value="PPR_At4g14850-like_plant"/>
</dbReference>
<dbReference type="FunFam" id="1.25.40.10:FF:000031">
    <property type="entry name" value="Pentatricopeptide repeat-containing protein mitochondrial"/>
    <property type="match status" value="1"/>
</dbReference>
<dbReference type="SUPFAM" id="SSF53474">
    <property type="entry name" value="alpha/beta-Hydrolases"/>
    <property type="match status" value="1"/>
</dbReference>
<dbReference type="FunFam" id="1.25.40.10:FF:001325">
    <property type="entry name" value="Tetratricopeptide repeat (TPR)-like superfamily protein"/>
    <property type="match status" value="1"/>
</dbReference>
<keyword evidence="5" id="KW-0812">Transmembrane</keyword>
<evidence type="ECO:0000256" key="5">
    <source>
        <dbReference type="SAM" id="Phobius"/>
    </source>
</evidence>
<protein>
    <recommendedName>
        <fullName evidence="8">Pentatricopeptide repeat-containing protein</fullName>
    </recommendedName>
</protein>
<dbReference type="InterPro" id="IPR029058">
    <property type="entry name" value="AB_hydrolase_fold"/>
</dbReference>
<comment type="similarity">
    <text evidence="1">Belongs to the NDRG family.</text>
</comment>
<accession>A0A498HYN1</accession>
<keyword evidence="5" id="KW-1133">Transmembrane helix</keyword>
<evidence type="ECO:0000256" key="4">
    <source>
        <dbReference type="SAM" id="MobiDB-lite"/>
    </source>
</evidence>
<dbReference type="NCBIfam" id="TIGR00756">
    <property type="entry name" value="PPR"/>
    <property type="match status" value="4"/>
</dbReference>
<dbReference type="PANTHER" id="PTHR24015">
    <property type="entry name" value="OS07G0578800 PROTEIN-RELATED"/>
    <property type="match status" value="1"/>
</dbReference>
<dbReference type="Pfam" id="PF13041">
    <property type="entry name" value="PPR_2"/>
    <property type="match status" value="4"/>
</dbReference>
<feature type="repeat" description="PPR" evidence="3">
    <location>
        <begin position="1015"/>
        <end position="1049"/>
    </location>
</feature>
<evidence type="ECO:0000256" key="2">
    <source>
        <dbReference type="ARBA" id="ARBA00022737"/>
    </source>
</evidence>
<feature type="region of interest" description="Disordered" evidence="4">
    <location>
        <begin position="1276"/>
        <end position="1300"/>
    </location>
</feature>
<dbReference type="Gene3D" id="1.25.40.10">
    <property type="entry name" value="Tetratricopeptide repeat domain"/>
    <property type="match status" value="5"/>
</dbReference>
<keyword evidence="5" id="KW-0472">Membrane</keyword>